<dbReference type="RefSeq" id="WP_173658206.1">
    <property type="nucleotide sequence ID" value="NZ_JAOUSE010000002.1"/>
</dbReference>
<feature type="domain" description="CheW-like" evidence="1">
    <location>
        <begin position="9"/>
        <end position="149"/>
    </location>
</feature>
<dbReference type="InterPro" id="IPR039315">
    <property type="entry name" value="CheW"/>
</dbReference>
<evidence type="ECO:0000313" key="3">
    <source>
        <dbReference type="Proteomes" id="UP001208656"/>
    </source>
</evidence>
<protein>
    <submittedName>
        <fullName evidence="2">Chemotaxis protein CheW</fullName>
    </submittedName>
</protein>
<dbReference type="SMART" id="SM00260">
    <property type="entry name" value="CheW"/>
    <property type="match status" value="1"/>
</dbReference>
<dbReference type="EMBL" id="JAOUSE010000002">
    <property type="protein sequence ID" value="MCU9593071.1"/>
    <property type="molecule type" value="Genomic_DNA"/>
</dbReference>
<dbReference type="Gene3D" id="2.30.30.40">
    <property type="entry name" value="SH3 Domains"/>
    <property type="match status" value="1"/>
</dbReference>
<dbReference type="InterPro" id="IPR002545">
    <property type="entry name" value="CheW-lke_dom"/>
</dbReference>
<gene>
    <name evidence="2" type="ORF">OEV82_01205</name>
</gene>
<keyword evidence="3" id="KW-1185">Reference proteome</keyword>
<name>A0ABT2WDT3_9BACI</name>
<dbReference type="Gene3D" id="2.40.50.180">
    <property type="entry name" value="CheA-289, Domain 4"/>
    <property type="match status" value="1"/>
</dbReference>
<sequence>MVQEVLKEEMKLVAFSLNGKEYAIDVKNVVSIEKMMTITRVPHVPPYVKGVINLRGVITPILDLRIRFDMEPVEYNQNTRIIIVTWENKEVGFIVDEANDVINIQEKNIEPQPDVVGNIQQNYITGVVKVADRLLIILKLETILKEDEDRVS</sequence>
<dbReference type="CDD" id="cd00732">
    <property type="entry name" value="CheW"/>
    <property type="match status" value="1"/>
</dbReference>
<dbReference type="PANTHER" id="PTHR22617">
    <property type="entry name" value="CHEMOTAXIS SENSOR HISTIDINE KINASE-RELATED"/>
    <property type="match status" value="1"/>
</dbReference>
<dbReference type="Pfam" id="PF01584">
    <property type="entry name" value="CheW"/>
    <property type="match status" value="1"/>
</dbReference>
<dbReference type="InterPro" id="IPR036061">
    <property type="entry name" value="CheW-like_dom_sf"/>
</dbReference>
<reference evidence="2 3" key="1">
    <citation type="submission" date="2022-10" db="EMBL/GenBank/DDBJ databases">
        <title>Description of Fervidibacillus gen. nov. in the family Fervidibacillaceae fam. nov. with two species, Fervidibacillus albus sp. nov., and Fervidibacillus halotolerans sp. nov., isolated from tidal flat sediments.</title>
        <authorList>
            <person name="Kwon K.K."/>
            <person name="Yang S.-H."/>
        </authorList>
    </citation>
    <scope>NUCLEOTIDE SEQUENCE [LARGE SCALE GENOMIC DNA]</scope>
    <source>
        <strain evidence="2 3">DSM 23332</strain>
    </source>
</reference>
<organism evidence="2 3">
    <name type="scientific">Pallidibacillus thermolactis</name>
    <dbReference type="NCBI Taxonomy" id="251051"/>
    <lineage>
        <taxon>Bacteria</taxon>
        <taxon>Bacillati</taxon>
        <taxon>Bacillota</taxon>
        <taxon>Bacilli</taxon>
        <taxon>Bacillales</taxon>
        <taxon>Bacillaceae</taxon>
        <taxon>Pallidibacillus</taxon>
    </lineage>
</organism>
<accession>A0ABT2WDT3</accession>
<dbReference type="PANTHER" id="PTHR22617:SF23">
    <property type="entry name" value="CHEMOTAXIS PROTEIN CHEW"/>
    <property type="match status" value="1"/>
</dbReference>
<dbReference type="SUPFAM" id="SSF50341">
    <property type="entry name" value="CheW-like"/>
    <property type="match status" value="1"/>
</dbReference>
<comment type="caution">
    <text evidence="2">The sequence shown here is derived from an EMBL/GenBank/DDBJ whole genome shotgun (WGS) entry which is preliminary data.</text>
</comment>
<evidence type="ECO:0000313" key="2">
    <source>
        <dbReference type="EMBL" id="MCU9593071.1"/>
    </source>
</evidence>
<proteinExistence type="predicted"/>
<dbReference type="Proteomes" id="UP001208656">
    <property type="component" value="Unassembled WGS sequence"/>
</dbReference>
<dbReference type="PROSITE" id="PS50851">
    <property type="entry name" value="CHEW"/>
    <property type="match status" value="1"/>
</dbReference>
<evidence type="ECO:0000259" key="1">
    <source>
        <dbReference type="PROSITE" id="PS50851"/>
    </source>
</evidence>